<dbReference type="Proteomes" id="UP000694399">
    <property type="component" value="Chromosome B2"/>
</dbReference>
<dbReference type="AlphaFoldDB" id="A0A8C8WN18"/>
<reference evidence="1" key="1">
    <citation type="journal article" date="2019" name="bioRxiv">
        <title>Long live the king: chromosome-level assembly of the lion (Panthera leo) using linked-read, Hi-C, and long read data.</title>
        <authorList>
            <person name="Armstrong E.E."/>
            <person name="Taylor R.W."/>
            <person name="Miller D.E."/>
            <person name="Kaelin C."/>
            <person name="Barsh G."/>
            <person name="Hadly E.A."/>
            <person name="Petrov D."/>
        </authorList>
    </citation>
    <scope>NUCLEOTIDE SEQUENCE [LARGE SCALE GENOMIC DNA]</scope>
</reference>
<organism evidence="1 2">
    <name type="scientific">Panthera leo</name>
    <name type="common">Lion</name>
    <dbReference type="NCBI Taxonomy" id="9689"/>
    <lineage>
        <taxon>Eukaryota</taxon>
        <taxon>Metazoa</taxon>
        <taxon>Chordata</taxon>
        <taxon>Craniata</taxon>
        <taxon>Vertebrata</taxon>
        <taxon>Euteleostomi</taxon>
        <taxon>Mammalia</taxon>
        <taxon>Eutheria</taxon>
        <taxon>Laurasiatheria</taxon>
        <taxon>Carnivora</taxon>
        <taxon>Feliformia</taxon>
        <taxon>Felidae</taxon>
        <taxon>Pantherinae</taxon>
        <taxon>Panthera</taxon>
    </lineage>
</organism>
<protein>
    <submittedName>
        <fullName evidence="1">Uncharacterized protein</fullName>
    </submittedName>
</protein>
<keyword evidence="2" id="KW-1185">Reference proteome</keyword>
<evidence type="ECO:0000313" key="2">
    <source>
        <dbReference type="Proteomes" id="UP000694399"/>
    </source>
</evidence>
<accession>A0A8C8WN18</accession>
<dbReference type="Ensembl" id="ENSPLOT00000007166.1">
    <property type="protein sequence ID" value="ENSPLOP00000006485.1"/>
    <property type="gene ID" value="ENSPLOG00000004736.1"/>
</dbReference>
<evidence type="ECO:0000313" key="1">
    <source>
        <dbReference type="Ensembl" id="ENSPLOP00000006485.1"/>
    </source>
</evidence>
<sequence>MSEAGLSKVAITIKGMHGLDPLNQALESRHVVQQLVPRSLASSFPYFCSCDSVGPQDSGLLGPLPHLSPFTLQPVHSLLPPLGSHRSQGLKNSSVYITLYY</sequence>
<proteinExistence type="predicted"/>
<reference evidence="1" key="3">
    <citation type="submission" date="2025-09" db="UniProtKB">
        <authorList>
            <consortium name="Ensembl"/>
        </authorList>
    </citation>
    <scope>IDENTIFICATION</scope>
</reference>
<reference evidence="1" key="2">
    <citation type="submission" date="2025-08" db="UniProtKB">
        <authorList>
            <consortium name="Ensembl"/>
        </authorList>
    </citation>
    <scope>IDENTIFICATION</scope>
</reference>
<dbReference type="GeneTree" id="ENSGT00980000199387"/>
<name>A0A8C8WN18_PANLE</name>